<dbReference type="Proteomes" id="UP001499984">
    <property type="component" value="Unassembled WGS sequence"/>
</dbReference>
<dbReference type="EMBL" id="BAAAZY010000012">
    <property type="protein sequence ID" value="GAA4066236.1"/>
    <property type="molecule type" value="Genomic_DNA"/>
</dbReference>
<proteinExistence type="predicted"/>
<evidence type="ECO:0000256" key="1">
    <source>
        <dbReference type="SAM" id="SignalP"/>
    </source>
</evidence>
<protein>
    <submittedName>
        <fullName evidence="2">Uncharacterized protein</fullName>
    </submittedName>
</protein>
<gene>
    <name evidence="2" type="ORF">GCM10022233_46490</name>
</gene>
<evidence type="ECO:0000313" key="2">
    <source>
        <dbReference type="EMBL" id="GAA4066236.1"/>
    </source>
</evidence>
<sequence>MRRMRVAAVCGAALMAAVGGVAPEAGAVGGAEEGLAYHGSVLLSAGLADVRFAPHRPKPDAAADAEVTVRLRWSVPLADLQELPRGCVRAESRVLMCRVGAPDADGVGQWVELRVRLQGAPSEVLVDFDTLQSGQQAGGQTGEQSGRQRVLALDTGDTYYF</sequence>
<comment type="caution">
    <text evidence="2">The sequence shown here is derived from an EMBL/GenBank/DDBJ whole genome shotgun (WGS) entry which is preliminary data.</text>
</comment>
<feature type="chain" id="PRO_5047319411" evidence="1">
    <location>
        <begin position="28"/>
        <end position="161"/>
    </location>
</feature>
<reference evidence="3" key="1">
    <citation type="journal article" date="2019" name="Int. J. Syst. Evol. Microbiol.">
        <title>The Global Catalogue of Microorganisms (GCM) 10K type strain sequencing project: providing services to taxonomists for standard genome sequencing and annotation.</title>
        <authorList>
            <consortium name="The Broad Institute Genomics Platform"/>
            <consortium name="The Broad Institute Genome Sequencing Center for Infectious Disease"/>
            <person name="Wu L."/>
            <person name="Ma J."/>
        </authorList>
    </citation>
    <scope>NUCLEOTIDE SEQUENCE [LARGE SCALE GENOMIC DNA]</scope>
    <source>
        <strain evidence="3">JCM 16925</strain>
    </source>
</reference>
<organism evidence="2 3">
    <name type="scientific">Streptomyces shaanxiensis</name>
    <dbReference type="NCBI Taxonomy" id="653357"/>
    <lineage>
        <taxon>Bacteria</taxon>
        <taxon>Bacillati</taxon>
        <taxon>Actinomycetota</taxon>
        <taxon>Actinomycetes</taxon>
        <taxon>Kitasatosporales</taxon>
        <taxon>Streptomycetaceae</taxon>
        <taxon>Streptomyces</taxon>
    </lineage>
</organism>
<name>A0ABP7VFN3_9ACTN</name>
<accession>A0ABP7VFN3</accession>
<keyword evidence="1" id="KW-0732">Signal</keyword>
<feature type="signal peptide" evidence="1">
    <location>
        <begin position="1"/>
        <end position="27"/>
    </location>
</feature>
<dbReference type="RefSeq" id="WP_345015451.1">
    <property type="nucleotide sequence ID" value="NZ_BAAAZY010000012.1"/>
</dbReference>
<evidence type="ECO:0000313" key="3">
    <source>
        <dbReference type="Proteomes" id="UP001499984"/>
    </source>
</evidence>
<keyword evidence="3" id="KW-1185">Reference proteome</keyword>